<keyword evidence="4" id="KW-0479">Metal-binding</keyword>
<evidence type="ECO:0000256" key="6">
    <source>
        <dbReference type="ARBA" id="ARBA00023002"/>
    </source>
</evidence>
<keyword evidence="6" id="KW-0560">Oxidoreductase</keyword>
<accession>A0A3S0V5K1</accession>
<evidence type="ECO:0000256" key="7">
    <source>
        <dbReference type="ARBA" id="ARBA00023004"/>
    </source>
</evidence>
<evidence type="ECO:0000256" key="5">
    <source>
        <dbReference type="ARBA" id="ARBA00022827"/>
    </source>
</evidence>
<dbReference type="Gene3D" id="3.50.50.60">
    <property type="entry name" value="FAD/NAD(P)-binding domain"/>
    <property type="match status" value="2"/>
</dbReference>
<gene>
    <name evidence="10" type="ORF">EJ913_16665</name>
</gene>
<dbReference type="SUPFAM" id="SSF51905">
    <property type="entry name" value="FAD/NAD(P)-binding domain"/>
    <property type="match status" value="1"/>
</dbReference>
<dbReference type="EMBL" id="RZIJ01000013">
    <property type="protein sequence ID" value="RUQ68816.1"/>
    <property type="molecule type" value="Genomic_DNA"/>
</dbReference>
<evidence type="ECO:0000256" key="1">
    <source>
        <dbReference type="ARBA" id="ARBA00001974"/>
    </source>
</evidence>
<keyword evidence="3" id="KW-0285">Flavoprotein</keyword>
<sequence>MNGRKIGIVGSGPSGAAVAHRFVEAGFDVTVIDVGFEIEPHLAPFTQADHAVDRDRFMEAVTAQRKSVVGETAVLPPKLPFGSDFVYRSIPPNRLSSGAGLHVETSLALGGLSNAWGANVCAVSQRDMADWPFPAGDLTPHFAELDAILDVSGDAGDGIDELYDARLDARPNYPLGLHGQRILAGVARGRERLAAAGLRCGRAKIAVGPKHSVGGMGCTSCGLCMHGCPHRAIFNAADVIRSLSGRPNFRYLGGRHVLRYAEGPDGVAAVCRPADGGPREEHRFDRLFVACGVMGSTAIVARSQGLCDRDFIIHDSQKYYFPYLRYRRVKGAVDERANTLAQVYIQDVGLRSTPHTLHCQLYGVNDLFFESLKAKLGALAHPLMRLGTPMFERMMIGMVYFHSNDSGTLRYRVSANEEDGIGHVEAGPRPDTRPIFKEFMGRLGRFGGVFGGRPLPFLAESSPPGHSLHFGGSLPMARAPEPGQTDVLGRPFGSGRVHVVDTSVLPSIPGTPTTYTVMANALRICAGVLKGAA</sequence>
<dbReference type="RefSeq" id="WP_126999871.1">
    <property type="nucleotide sequence ID" value="NZ_JBNPXW010000012.1"/>
</dbReference>
<dbReference type="PROSITE" id="PS00198">
    <property type="entry name" value="4FE4S_FER_1"/>
    <property type="match status" value="1"/>
</dbReference>
<dbReference type="InterPro" id="IPR036188">
    <property type="entry name" value="FAD/NAD-bd_sf"/>
</dbReference>
<evidence type="ECO:0000256" key="2">
    <source>
        <dbReference type="ARBA" id="ARBA00010790"/>
    </source>
</evidence>
<comment type="caution">
    <text evidence="10">The sequence shown here is derived from an EMBL/GenBank/DDBJ whole genome shotgun (WGS) entry which is preliminary data.</text>
</comment>
<proteinExistence type="inferred from homology"/>
<dbReference type="GO" id="GO:0051536">
    <property type="term" value="F:iron-sulfur cluster binding"/>
    <property type="evidence" value="ECO:0007669"/>
    <property type="project" value="UniProtKB-KW"/>
</dbReference>
<dbReference type="PROSITE" id="PS51379">
    <property type="entry name" value="4FE4S_FER_2"/>
    <property type="match status" value="1"/>
</dbReference>
<dbReference type="Pfam" id="PF05199">
    <property type="entry name" value="GMC_oxred_C"/>
    <property type="match status" value="1"/>
</dbReference>
<evidence type="ECO:0000256" key="4">
    <source>
        <dbReference type="ARBA" id="ARBA00022723"/>
    </source>
</evidence>
<dbReference type="InterPro" id="IPR017900">
    <property type="entry name" value="4Fe4S_Fe_S_CS"/>
</dbReference>
<evidence type="ECO:0000313" key="11">
    <source>
        <dbReference type="Proteomes" id="UP000280346"/>
    </source>
</evidence>
<keyword evidence="7" id="KW-0408">Iron</keyword>
<protein>
    <submittedName>
        <fullName evidence="10">GMC family oxidoreductase</fullName>
    </submittedName>
</protein>
<dbReference type="InterPro" id="IPR017896">
    <property type="entry name" value="4Fe4S_Fe-S-bd"/>
</dbReference>
<evidence type="ECO:0000256" key="3">
    <source>
        <dbReference type="ARBA" id="ARBA00022630"/>
    </source>
</evidence>
<comment type="cofactor">
    <cofactor evidence="1">
        <name>FAD</name>
        <dbReference type="ChEBI" id="CHEBI:57692"/>
    </cofactor>
</comment>
<organism evidence="10 11">
    <name type="scientific">Azospirillum doebereinerae</name>
    <dbReference type="NCBI Taxonomy" id="92933"/>
    <lineage>
        <taxon>Bacteria</taxon>
        <taxon>Pseudomonadati</taxon>
        <taxon>Pseudomonadota</taxon>
        <taxon>Alphaproteobacteria</taxon>
        <taxon>Rhodospirillales</taxon>
        <taxon>Azospirillaceae</taxon>
        <taxon>Azospirillum</taxon>
    </lineage>
</organism>
<dbReference type="InterPro" id="IPR007867">
    <property type="entry name" value="GMC_OxRtase_C"/>
</dbReference>
<dbReference type="AlphaFoldDB" id="A0A3S0V5K1"/>
<evidence type="ECO:0000313" key="10">
    <source>
        <dbReference type="EMBL" id="RUQ68816.1"/>
    </source>
</evidence>
<keyword evidence="5" id="KW-0274">FAD</keyword>
<dbReference type="GO" id="GO:0046872">
    <property type="term" value="F:metal ion binding"/>
    <property type="evidence" value="ECO:0007669"/>
    <property type="project" value="UniProtKB-KW"/>
</dbReference>
<keyword evidence="8" id="KW-0411">Iron-sulfur</keyword>
<dbReference type="GO" id="GO:0016614">
    <property type="term" value="F:oxidoreductase activity, acting on CH-OH group of donors"/>
    <property type="evidence" value="ECO:0007669"/>
    <property type="project" value="InterPro"/>
</dbReference>
<reference evidence="10 11" key="1">
    <citation type="submission" date="2018-12" db="EMBL/GenBank/DDBJ databases">
        <authorList>
            <person name="Yang Y."/>
        </authorList>
    </citation>
    <scope>NUCLEOTIDE SEQUENCE [LARGE SCALE GENOMIC DNA]</scope>
    <source>
        <strain evidence="10 11">GSF71</strain>
    </source>
</reference>
<evidence type="ECO:0000256" key="8">
    <source>
        <dbReference type="ARBA" id="ARBA00023014"/>
    </source>
</evidence>
<comment type="similarity">
    <text evidence="2">Belongs to the GMC oxidoreductase family.</text>
</comment>
<feature type="domain" description="4Fe-4S ferredoxin-type" evidence="9">
    <location>
        <begin position="209"/>
        <end position="238"/>
    </location>
</feature>
<dbReference type="PANTHER" id="PTHR42784">
    <property type="entry name" value="PYRANOSE 2-OXIDASE"/>
    <property type="match status" value="1"/>
</dbReference>
<dbReference type="Proteomes" id="UP000280346">
    <property type="component" value="Unassembled WGS sequence"/>
</dbReference>
<evidence type="ECO:0000259" key="9">
    <source>
        <dbReference type="PROSITE" id="PS51379"/>
    </source>
</evidence>
<name>A0A3S0V5K1_9PROT</name>
<dbReference type="OrthoDB" id="9798604at2"/>
<dbReference type="PANTHER" id="PTHR42784:SF1">
    <property type="entry name" value="PYRANOSE 2-OXIDASE"/>
    <property type="match status" value="1"/>
</dbReference>
<keyword evidence="11" id="KW-1185">Reference proteome</keyword>
<dbReference type="InterPro" id="IPR051473">
    <property type="entry name" value="P2Ox-like"/>
</dbReference>